<feature type="transmembrane region" description="Helical" evidence="7">
    <location>
        <begin position="510"/>
        <end position="533"/>
    </location>
</feature>
<feature type="transmembrane region" description="Helical" evidence="7">
    <location>
        <begin position="468"/>
        <end position="489"/>
    </location>
</feature>
<feature type="domain" description="RCK C-terminal" evidence="8">
    <location>
        <begin position="196"/>
        <end position="280"/>
    </location>
</feature>
<evidence type="ECO:0000256" key="3">
    <source>
        <dbReference type="ARBA" id="ARBA00022692"/>
    </source>
</evidence>
<evidence type="ECO:0000256" key="7">
    <source>
        <dbReference type="SAM" id="Phobius"/>
    </source>
</evidence>
<keyword evidence="10" id="KW-1185">Reference proteome</keyword>
<dbReference type="Pfam" id="PF03600">
    <property type="entry name" value="CitMHS"/>
    <property type="match status" value="1"/>
</dbReference>
<feature type="transmembrane region" description="Helical" evidence="7">
    <location>
        <begin position="6"/>
        <end position="22"/>
    </location>
</feature>
<evidence type="ECO:0000259" key="8">
    <source>
        <dbReference type="PROSITE" id="PS51202"/>
    </source>
</evidence>
<dbReference type="PANTHER" id="PTHR43652:SF2">
    <property type="entry name" value="BASIC AMINO ACID ANTIPORTER YFCC-RELATED"/>
    <property type="match status" value="1"/>
</dbReference>
<evidence type="ECO:0000256" key="4">
    <source>
        <dbReference type="ARBA" id="ARBA00022737"/>
    </source>
</evidence>
<feature type="transmembrane region" description="Helical" evidence="7">
    <location>
        <begin position="167"/>
        <end position="191"/>
    </location>
</feature>
<evidence type="ECO:0000256" key="5">
    <source>
        <dbReference type="ARBA" id="ARBA00022989"/>
    </source>
</evidence>
<proteinExistence type="predicted"/>
<dbReference type="InterPro" id="IPR051679">
    <property type="entry name" value="DASS-Related_Transporters"/>
</dbReference>
<dbReference type="EMBL" id="JBCGCU010000001">
    <property type="protein sequence ID" value="MEM0514209.1"/>
    <property type="molecule type" value="Genomic_DNA"/>
</dbReference>
<organism evidence="9 10">
    <name type="scientific">Pseudoalteromonas qingdaonensis</name>
    <dbReference type="NCBI Taxonomy" id="3131913"/>
    <lineage>
        <taxon>Bacteria</taxon>
        <taxon>Pseudomonadati</taxon>
        <taxon>Pseudomonadota</taxon>
        <taxon>Gammaproteobacteria</taxon>
        <taxon>Alteromonadales</taxon>
        <taxon>Pseudoalteromonadaceae</taxon>
        <taxon>Pseudoalteromonas</taxon>
    </lineage>
</organism>
<reference evidence="9 10" key="1">
    <citation type="submission" date="2024-03" db="EMBL/GenBank/DDBJ databases">
        <title>Pseudoalteromonas qingdaonensis sp. nov., isolated from the intestines of marine benthic organisms.</title>
        <authorList>
            <person name="Lin X."/>
            <person name="Fang S."/>
            <person name="Hu X."/>
        </authorList>
    </citation>
    <scope>NUCLEOTIDE SEQUENCE [LARGE SCALE GENOMIC DNA]</scope>
    <source>
        <strain evidence="9 10">YIC-827</strain>
    </source>
</reference>
<name>A0ABU9MSC6_9GAMM</name>
<comment type="caution">
    <text evidence="9">The sequence shown here is derived from an EMBL/GenBank/DDBJ whole genome shotgun (WGS) entry which is preliminary data.</text>
</comment>
<feature type="domain" description="RCK C-terminal" evidence="8">
    <location>
        <begin position="282"/>
        <end position="366"/>
    </location>
</feature>
<gene>
    <name evidence="9" type="ORF">WCN91_01915</name>
</gene>
<accession>A0ABU9MSC6</accession>
<dbReference type="Proteomes" id="UP001447008">
    <property type="component" value="Unassembled WGS sequence"/>
</dbReference>
<evidence type="ECO:0000313" key="9">
    <source>
        <dbReference type="EMBL" id="MEM0514209.1"/>
    </source>
</evidence>
<dbReference type="InterPro" id="IPR004680">
    <property type="entry name" value="Cit_transptr-like_dom"/>
</dbReference>
<keyword evidence="3 7" id="KW-0812">Transmembrane</keyword>
<dbReference type="InterPro" id="IPR006037">
    <property type="entry name" value="RCK_C"/>
</dbReference>
<evidence type="ECO:0000256" key="2">
    <source>
        <dbReference type="ARBA" id="ARBA00022448"/>
    </source>
</evidence>
<feature type="transmembrane region" description="Helical" evidence="7">
    <location>
        <begin position="91"/>
        <end position="116"/>
    </location>
</feature>
<comment type="subcellular location">
    <subcellularLocation>
        <location evidence="1">Membrane</location>
        <topology evidence="1">Multi-pass membrane protein</topology>
    </subcellularLocation>
</comment>
<feature type="transmembrane region" description="Helical" evidence="7">
    <location>
        <begin position="52"/>
        <end position="70"/>
    </location>
</feature>
<sequence length="575" mass="62111">MQIDQWTIVAIFICTIAALIRFQKVPERVFAASTLACLGYVLVDMQQVLANAVNPGLVTLLLLVVCAQALERTRFLRHVSGSIFNGSQSKSMLKALISTLFASAFFNNTAVVAALLDPVKKNQLINPNKLLLPLSYAAILGGTLTLIGTSTNLIVNSMLLERGQPSIGFWDFMPVGLLTAILCLVVIFVSARKLSAGPSTSETDPEYFVEAEVLPDSPLIGKSVEKNNLRSLESLFLVEVIRGERLLSPVSPAEILQQGDKLIFSGDIKKVMVLNQFKGLSLFAHADGLLKDNLTEVVVRPGASIVGKSLKQAGFRARFDAAVVAIRREGAQLSGKLGEMKIQAGDFLVLAVGPDFASRSNIAKNFFVLSGVKAENMLSGWREQLTLYGFVGALASSLLFNIDLLTSFVFYLALLVACNVLSLNDLKRRFPLELWLIVTSALTLATALDNSGVSTLVGELVQHHLSDASVYFALVGVFLITLLLTELITNNAAAALVFPIAYTLAQGLGVSYLPFVFAVAFAASGSFVSPYGYQTNLMVFNAGNYTLKDFVKFGLPVSLTYSISVLLLIPVFFPF</sequence>
<feature type="transmembrane region" description="Helical" evidence="7">
    <location>
        <begin position="136"/>
        <end position="155"/>
    </location>
</feature>
<dbReference type="RefSeq" id="WP_342675726.1">
    <property type="nucleotide sequence ID" value="NZ_JBCGCU010000001.1"/>
</dbReference>
<keyword evidence="5 7" id="KW-1133">Transmembrane helix</keyword>
<evidence type="ECO:0000313" key="10">
    <source>
        <dbReference type="Proteomes" id="UP001447008"/>
    </source>
</evidence>
<feature type="transmembrane region" description="Helical" evidence="7">
    <location>
        <begin position="553"/>
        <end position="573"/>
    </location>
</feature>
<dbReference type="Pfam" id="PF02080">
    <property type="entry name" value="TrkA_C"/>
    <property type="match status" value="2"/>
</dbReference>
<keyword evidence="6 7" id="KW-0472">Membrane</keyword>
<evidence type="ECO:0000256" key="1">
    <source>
        <dbReference type="ARBA" id="ARBA00004141"/>
    </source>
</evidence>
<feature type="transmembrane region" description="Helical" evidence="7">
    <location>
        <begin position="385"/>
        <end position="418"/>
    </location>
</feature>
<feature type="transmembrane region" description="Helical" evidence="7">
    <location>
        <begin position="430"/>
        <end position="448"/>
    </location>
</feature>
<protein>
    <submittedName>
        <fullName evidence="9">SLC13 family permease</fullName>
    </submittedName>
</protein>
<dbReference type="PANTHER" id="PTHR43652">
    <property type="entry name" value="BASIC AMINO ACID ANTIPORTER YFCC-RELATED"/>
    <property type="match status" value="1"/>
</dbReference>
<keyword evidence="2" id="KW-0813">Transport</keyword>
<dbReference type="SUPFAM" id="SSF116726">
    <property type="entry name" value="TrkA C-terminal domain-like"/>
    <property type="match status" value="2"/>
</dbReference>
<evidence type="ECO:0000256" key="6">
    <source>
        <dbReference type="ARBA" id="ARBA00023136"/>
    </source>
</evidence>
<keyword evidence="4" id="KW-0677">Repeat</keyword>
<dbReference type="InterPro" id="IPR036721">
    <property type="entry name" value="RCK_C_sf"/>
</dbReference>
<dbReference type="PROSITE" id="PS51202">
    <property type="entry name" value="RCK_C"/>
    <property type="match status" value="2"/>
</dbReference>
<dbReference type="Gene3D" id="3.30.70.1450">
    <property type="entry name" value="Regulator of K+ conductance, C-terminal domain"/>
    <property type="match status" value="2"/>
</dbReference>